<dbReference type="GO" id="GO:0016020">
    <property type="term" value="C:membrane"/>
    <property type="evidence" value="ECO:0007669"/>
    <property type="project" value="InterPro"/>
</dbReference>
<feature type="domain" description="MAM" evidence="6">
    <location>
        <begin position="442"/>
        <end position="571"/>
    </location>
</feature>
<keyword evidence="8" id="KW-1185">Reference proteome</keyword>
<dbReference type="SMART" id="SM00137">
    <property type="entry name" value="MAM"/>
    <property type="match status" value="8"/>
</dbReference>
<evidence type="ECO:0000259" key="6">
    <source>
        <dbReference type="PROSITE" id="PS50060"/>
    </source>
</evidence>
<dbReference type="PROSITE" id="PS51120">
    <property type="entry name" value="LDLRB"/>
    <property type="match status" value="1"/>
</dbReference>
<dbReference type="InterPro" id="IPR000033">
    <property type="entry name" value="LDLR_classB_rpt"/>
</dbReference>
<dbReference type="PANTHER" id="PTHR23282">
    <property type="entry name" value="APICAL ENDOSOMAL GLYCOPROTEIN PRECURSOR"/>
    <property type="match status" value="1"/>
</dbReference>
<feature type="domain" description="MAM" evidence="6">
    <location>
        <begin position="240"/>
        <end position="439"/>
    </location>
</feature>
<feature type="domain" description="MAM" evidence="6">
    <location>
        <begin position="1302"/>
        <end position="1422"/>
    </location>
</feature>
<feature type="domain" description="MAM" evidence="6">
    <location>
        <begin position="710"/>
        <end position="868"/>
    </location>
</feature>
<feature type="domain" description="MAM" evidence="6">
    <location>
        <begin position="987"/>
        <end position="1145"/>
    </location>
</feature>
<dbReference type="SUPFAM" id="SSF63825">
    <property type="entry name" value="YWTD domain"/>
    <property type="match status" value="1"/>
</dbReference>
<dbReference type="SUPFAM" id="SSF49899">
    <property type="entry name" value="Concanavalin A-like lectins/glucanases"/>
    <property type="match status" value="9"/>
</dbReference>
<evidence type="ECO:0000256" key="4">
    <source>
        <dbReference type="SAM" id="MobiDB-lite"/>
    </source>
</evidence>
<reference evidence="7" key="1">
    <citation type="submission" date="2021-10" db="EMBL/GenBank/DDBJ databases">
        <title>Tropical sea cucumber genome reveals ecological adaptation and Cuvierian tubules defense mechanism.</title>
        <authorList>
            <person name="Chen T."/>
        </authorList>
    </citation>
    <scope>NUCLEOTIDE SEQUENCE</scope>
    <source>
        <strain evidence="7">Nanhai2018</strain>
        <tissue evidence="7">Muscle</tissue>
    </source>
</reference>
<dbReference type="PANTHER" id="PTHR23282:SF101">
    <property type="entry name" value="MAM DOMAIN-CONTAINING PROTEIN"/>
    <property type="match status" value="1"/>
</dbReference>
<dbReference type="EMBL" id="JAIZAY010000020">
    <property type="protein sequence ID" value="KAJ8022862.1"/>
    <property type="molecule type" value="Genomic_DNA"/>
</dbReference>
<feature type="repeat" description="LDL-receptor class B" evidence="3">
    <location>
        <begin position="149"/>
        <end position="193"/>
    </location>
</feature>
<accession>A0A9Q1BFN0</accession>
<dbReference type="InterPro" id="IPR000998">
    <property type="entry name" value="MAM_dom"/>
</dbReference>
<dbReference type="Gene3D" id="2.120.10.30">
    <property type="entry name" value="TolB, C-terminal domain"/>
    <property type="match status" value="1"/>
</dbReference>
<dbReference type="InterPro" id="IPR051560">
    <property type="entry name" value="MAM_domain-containing"/>
</dbReference>
<dbReference type="InterPro" id="IPR013320">
    <property type="entry name" value="ConA-like_dom_sf"/>
</dbReference>
<feature type="domain" description="MAM" evidence="6">
    <location>
        <begin position="1425"/>
        <end position="1581"/>
    </location>
</feature>
<evidence type="ECO:0000256" key="1">
    <source>
        <dbReference type="ARBA" id="ARBA00023157"/>
    </source>
</evidence>
<dbReference type="CDD" id="cd00041">
    <property type="entry name" value="CUB"/>
    <property type="match status" value="1"/>
</dbReference>
<dbReference type="Gene3D" id="2.60.120.290">
    <property type="entry name" value="Spermadhesin, CUB domain"/>
    <property type="match status" value="1"/>
</dbReference>
<evidence type="ECO:0000256" key="2">
    <source>
        <dbReference type="PROSITE-ProRule" id="PRU00059"/>
    </source>
</evidence>
<protein>
    <submittedName>
        <fullName evidence="7">MAM and LDL-receptor class A domain-containing protein 2</fullName>
    </submittedName>
</protein>
<dbReference type="SMART" id="SM00135">
    <property type="entry name" value="LY"/>
    <property type="match status" value="2"/>
</dbReference>
<feature type="region of interest" description="Disordered" evidence="4">
    <location>
        <begin position="262"/>
        <end position="283"/>
    </location>
</feature>
<evidence type="ECO:0000259" key="5">
    <source>
        <dbReference type="PROSITE" id="PS01180"/>
    </source>
</evidence>
<name>A0A9Q1BFN0_HOLLE</name>
<feature type="domain" description="MAM" evidence="6">
    <location>
        <begin position="1148"/>
        <end position="1306"/>
    </location>
</feature>
<gene>
    <name evidence="7" type="ORF">HOLleu_37875</name>
</gene>
<feature type="domain" description="MAM" evidence="6">
    <location>
        <begin position="870"/>
        <end position="984"/>
    </location>
</feature>
<dbReference type="PROSITE" id="PS50060">
    <property type="entry name" value="MAM_2"/>
    <property type="match status" value="8"/>
</dbReference>
<comment type="caution">
    <text evidence="7">The sequence shown here is derived from an EMBL/GenBank/DDBJ whole genome shotgun (WGS) entry which is preliminary data.</text>
</comment>
<dbReference type="InterPro" id="IPR011042">
    <property type="entry name" value="6-blade_b-propeller_TolB-like"/>
</dbReference>
<evidence type="ECO:0000313" key="7">
    <source>
        <dbReference type="EMBL" id="KAJ8022862.1"/>
    </source>
</evidence>
<sequence length="1581" mass="175773">MTDGVLVVKVYDGIQSSVNELLSPSCGSQVQWPSYPSTLLSTGTRMTVVFTSDDTFTAPGFRATFQQVPPREEFFLIVDASNSKIYKQNRLGTNAEDLMVAGLQRPVAVDFDPVERKVYFTDVVAKFIGRINIDGSDQETIATDMVDESKLYWVDARLNKIERSNFDGSQRQLLEDFDSNDVHPFSIVVLETAIFWTDWLTQGVDVTDRNFQNEATTLHVAGIRTRLHDMVYFSSGSLQLNCTFDYGTCGYSQMAEDDFDWSRRQGATPSSSTGPSVDHTTGTAGTAQSFEFIKIIFEGRRGTDYTGDIAIDDILIFPGSCLSRGYCMYIEATNRVVNSTARLISPSQNATDDQGLCLSFFYHMHGATINTLNVYLSSEGNEELIFSRSHNLGNTWWRAAVQLRSSSTWRIIFEGRRGTDYTGDIALDDILIFPGSCLSRELNCTFDYGTCGYYQMTEDDFDWTRHQGATPSSGTGPSGDHTTGTGYCMYIEATNREVNSTARLISSPQNATDDQGLCLSFFYHMHGATINTLNVYLSSEGNEGLIFTRSHNLGNTWWRAAVQLRSSSTWRELDSSNGYERKSHDERKVDNPLHKELDILSGIVPENMFRLGVRGEGGASSQNPRPLKVIFKQEWEKKEVIRKFAHASKTRKEALAGLSIGDDRTKWELAEFNQLKQELARRKENGEDDLVIRDLRIAKKRIIFEGRRELNCTFDYGTCGYSQMAEDDFDWTRHQGATPSSGTGPSGDHTTGTGYYMYIEATSRAVNSTARLISSPQGATNDQGLCLSFFYHMYGATINTLNVYLSSGGTEGLIFTRSHNLGNTWWRAAVPLRSSLTWRIIFEGRKGTDYTGDIAIDDVSIIPGPCLSRGYCMYIEATSREVNSTARLISSPQGATDDQGLCLSFFYHMYGATINTLNVYLSSGGNEGLIFTRSNNLGDNWWLAAVQLQSSSTWRIIFEGSRGTDYTGDIAIDDISIIPGSCPSRELNCTFDYGTCGYSQMAEDEFDWTRHQGATPSSGTGPSGDHTTGTGYCMYIEATSREVNSTARLISSPQGATDDQGLCLSFFYHMYGATINTLNVYLSSGGNEGLIFTRSHNLGDNWWRATVQLRSSSTWRIIFEGRRGTDYTGDIALDDISIFRGSCLSRELNCTFDYGTCGFSQMAEDDFDWTRHQGATPSSGTGPSGDHTTGTGYCMYIEATSREVNSTARLISSPQNATDDQGLCLSFFYHMYGATINTLNVYLSSGGNEGLIFTRSHNLGDNWWRAAVQLRSSSTWRIIFEGRRGTDYTGDIAIDDILIFPGSCLSRGYCMYIEATSREVNSTARLISSPQNATDDRGLCLSFFYHMYGATINTLNVYLSSGGTEGLIFTRSNNLDDNWWQAAVQLRSSSTWRLIFEGRRGTDYTGDIAIDDISVFPGSCPSREVNCTFDYGTCGYSQMAEDDFDWTRHQGATPSSSTGPSGDHTTGTEYYMYIEATNTGANSTARLISPPQDATDDQGLCLVFFYHMYGATINSLNVYLSSGGNEERIFTRSHNLGDSWWRATAQFRSSLTWRIIFEGRRGTDYTGDIAIDDISVFPGSC</sequence>
<dbReference type="PROSITE" id="PS01180">
    <property type="entry name" value="CUB"/>
    <property type="match status" value="1"/>
</dbReference>
<dbReference type="Pfam" id="PF00629">
    <property type="entry name" value="MAM"/>
    <property type="match status" value="9"/>
</dbReference>
<dbReference type="PRINTS" id="PR00020">
    <property type="entry name" value="MAMDOMAIN"/>
</dbReference>
<comment type="caution">
    <text evidence="2">Lacks conserved residue(s) required for the propagation of feature annotation.</text>
</comment>
<proteinExistence type="predicted"/>
<feature type="compositionally biased region" description="Polar residues" evidence="4">
    <location>
        <begin position="265"/>
        <end position="283"/>
    </location>
</feature>
<organism evidence="7 8">
    <name type="scientific">Holothuria leucospilota</name>
    <name type="common">Black long sea cucumber</name>
    <name type="synonym">Mertensiothuria leucospilota</name>
    <dbReference type="NCBI Taxonomy" id="206669"/>
    <lineage>
        <taxon>Eukaryota</taxon>
        <taxon>Metazoa</taxon>
        <taxon>Echinodermata</taxon>
        <taxon>Eleutherozoa</taxon>
        <taxon>Echinozoa</taxon>
        <taxon>Holothuroidea</taxon>
        <taxon>Aspidochirotacea</taxon>
        <taxon>Aspidochirotida</taxon>
        <taxon>Holothuriidae</taxon>
        <taxon>Holothuria</taxon>
    </lineage>
</organism>
<evidence type="ECO:0000313" key="8">
    <source>
        <dbReference type="Proteomes" id="UP001152320"/>
    </source>
</evidence>
<dbReference type="OrthoDB" id="412155at2759"/>
<dbReference type="InterPro" id="IPR035914">
    <property type="entry name" value="Sperma_CUB_dom_sf"/>
</dbReference>
<dbReference type="Gene3D" id="2.60.120.200">
    <property type="match status" value="10"/>
</dbReference>
<feature type="domain" description="CUB" evidence="5">
    <location>
        <begin position="1"/>
        <end position="68"/>
    </location>
</feature>
<dbReference type="CDD" id="cd06263">
    <property type="entry name" value="MAM"/>
    <property type="match status" value="6"/>
</dbReference>
<dbReference type="InterPro" id="IPR000859">
    <property type="entry name" value="CUB_dom"/>
</dbReference>
<evidence type="ECO:0000256" key="3">
    <source>
        <dbReference type="PROSITE-ProRule" id="PRU00461"/>
    </source>
</evidence>
<keyword evidence="1" id="KW-1015">Disulfide bond</keyword>
<dbReference type="SUPFAM" id="SSF49854">
    <property type="entry name" value="Spermadhesin, CUB domain"/>
    <property type="match status" value="1"/>
</dbReference>
<dbReference type="Proteomes" id="UP001152320">
    <property type="component" value="Chromosome 20"/>
</dbReference>